<comment type="catalytic activity">
    <reaction evidence="1">
        <text>ATP + protein L-histidine = ADP + protein N-phospho-L-histidine.</text>
        <dbReference type="EC" id="2.7.13.3"/>
    </reaction>
</comment>
<dbReference type="InterPro" id="IPR003594">
    <property type="entry name" value="HATPase_dom"/>
</dbReference>
<dbReference type="AlphaFoldDB" id="A0AAE3AHF3"/>
<evidence type="ECO:0000256" key="8">
    <source>
        <dbReference type="ARBA" id="ARBA00022989"/>
    </source>
</evidence>
<accession>A0AAE3AHF3</accession>
<evidence type="ECO:0000256" key="6">
    <source>
        <dbReference type="ARBA" id="ARBA00022692"/>
    </source>
</evidence>
<dbReference type="EC" id="2.7.13.3" evidence="3"/>
<dbReference type="InterPro" id="IPR036890">
    <property type="entry name" value="HATPase_C_sf"/>
</dbReference>
<evidence type="ECO:0000256" key="4">
    <source>
        <dbReference type="ARBA" id="ARBA00022475"/>
    </source>
</evidence>
<dbReference type="InterPro" id="IPR005467">
    <property type="entry name" value="His_kinase_dom"/>
</dbReference>
<evidence type="ECO:0000313" key="13">
    <source>
        <dbReference type="EMBL" id="MCC2130692.1"/>
    </source>
</evidence>
<protein>
    <recommendedName>
        <fullName evidence="3">histidine kinase</fullName>
        <ecNumber evidence="3">2.7.13.3</ecNumber>
    </recommendedName>
</protein>
<dbReference type="PROSITE" id="PS50109">
    <property type="entry name" value="HIS_KIN"/>
    <property type="match status" value="1"/>
</dbReference>
<reference evidence="13" key="1">
    <citation type="submission" date="2021-10" db="EMBL/GenBank/DDBJ databases">
        <title>Anaerobic single-cell dispensing facilitates the cultivation of human gut bacteria.</title>
        <authorList>
            <person name="Afrizal A."/>
        </authorList>
    </citation>
    <scope>NUCLEOTIDE SEQUENCE</scope>
    <source>
        <strain evidence="13">CLA-AA-H272</strain>
    </source>
</reference>
<evidence type="ECO:0000313" key="14">
    <source>
        <dbReference type="Proteomes" id="UP001199319"/>
    </source>
</evidence>
<dbReference type="SMART" id="SM00387">
    <property type="entry name" value="HATPase_c"/>
    <property type="match status" value="1"/>
</dbReference>
<evidence type="ECO:0000256" key="7">
    <source>
        <dbReference type="ARBA" id="ARBA00022777"/>
    </source>
</evidence>
<comment type="caution">
    <text evidence="13">The sequence shown here is derived from an EMBL/GenBank/DDBJ whole genome shotgun (WGS) entry which is preliminary data.</text>
</comment>
<evidence type="ECO:0000256" key="3">
    <source>
        <dbReference type="ARBA" id="ARBA00012438"/>
    </source>
</evidence>
<dbReference type="InterPro" id="IPR050351">
    <property type="entry name" value="BphY/WalK/GraS-like"/>
</dbReference>
<keyword evidence="10 11" id="KW-0472">Membrane</keyword>
<evidence type="ECO:0000256" key="2">
    <source>
        <dbReference type="ARBA" id="ARBA00004651"/>
    </source>
</evidence>
<dbReference type="Proteomes" id="UP001199319">
    <property type="component" value="Unassembled WGS sequence"/>
</dbReference>
<dbReference type="PANTHER" id="PTHR45453:SF2">
    <property type="entry name" value="HISTIDINE KINASE"/>
    <property type="match status" value="1"/>
</dbReference>
<dbReference type="GO" id="GO:0004721">
    <property type="term" value="F:phosphoprotein phosphatase activity"/>
    <property type="evidence" value="ECO:0007669"/>
    <property type="project" value="TreeGrafter"/>
</dbReference>
<keyword evidence="7 13" id="KW-0418">Kinase</keyword>
<keyword evidence="6 11" id="KW-0812">Transmembrane</keyword>
<evidence type="ECO:0000256" key="5">
    <source>
        <dbReference type="ARBA" id="ARBA00022679"/>
    </source>
</evidence>
<keyword evidence="5" id="KW-0808">Transferase</keyword>
<feature type="domain" description="Histidine kinase" evidence="12">
    <location>
        <begin position="122"/>
        <end position="322"/>
    </location>
</feature>
<dbReference type="Pfam" id="PF02518">
    <property type="entry name" value="HATPase_c"/>
    <property type="match status" value="1"/>
</dbReference>
<organism evidence="13 14">
    <name type="scientific">Brotocaccenecus cirricatena</name>
    <dbReference type="NCBI Taxonomy" id="3064195"/>
    <lineage>
        <taxon>Bacteria</taxon>
        <taxon>Bacillati</taxon>
        <taxon>Bacillota</taxon>
        <taxon>Clostridia</taxon>
        <taxon>Eubacteriales</taxon>
        <taxon>Oscillospiraceae</taxon>
        <taxon>Brotocaccenecus</taxon>
    </lineage>
</organism>
<evidence type="ECO:0000256" key="1">
    <source>
        <dbReference type="ARBA" id="ARBA00000085"/>
    </source>
</evidence>
<keyword evidence="8 11" id="KW-1133">Transmembrane helix</keyword>
<evidence type="ECO:0000256" key="10">
    <source>
        <dbReference type="ARBA" id="ARBA00023136"/>
    </source>
</evidence>
<comment type="subcellular location">
    <subcellularLocation>
        <location evidence="2">Cell membrane</location>
        <topology evidence="2">Multi-pass membrane protein</topology>
    </subcellularLocation>
</comment>
<sequence length="326" mass="36996">MLTGYLRQRRRTLLAFFLFGGIFAAAFALYQLPLRAVAYPFVLCAAAGAVLLALDYRRVLRQHRRLELLRQLPEELADALPPADTVKEADYRSLVTLLAESRRAIRTQEEQRYSDMVDYYTMWAHQIKTPIASMRLTLQNEDSDLARSLSGDLMRVEQYVEMVLVFLRLDSSTTDYVIRSHSLDDIVRPAVRKFAGEFIRRRLRLDYQPLDRTVVTDAKWLGFVVEQVLSNALKYTASGSVTIAMDGDDLCIRDTGMGIAPEDLPRIFDRGFTGLNGRRDTRASGIGLYLCRRICRSLGHTIRASSVPNQGTEIRIGLGQKKTLPE</sequence>
<keyword evidence="14" id="KW-1185">Reference proteome</keyword>
<evidence type="ECO:0000256" key="9">
    <source>
        <dbReference type="ARBA" id="ARBA00023012"/>
    </source>
</evidence>
<evidence type="ECO:0000259" key="12">
    <source>
        <dbReference type="PROSITE" id="PS50109"/>
    </source>
</evidence>
<name>A0AAE3AHF3_9FIRM</name>
<dbReference type="GO" id="GO:0005886">
    <property type="term" value="C:plasma membrane"/>
    <property type="evidence" value="ECO:0007669"/>
    <property type="project" value="UniProtKB-SubCell"/>
</dbReference>
<evidence type="ECO:0000256" key="11">
    <source>
        <dbReference type="SAM" id="Phobius"/>
    </source>
</evidence>
<dbReference type="PANTHER" id="PTHR45453">
    <property type="entry name" value="PHOSPHATE REGULON SENSOR PROTEIN PHOR"/>
    <property type="match status" value="1"/>
</dbReference>
<feature type="transmembrane region" description="Helical" evidence="11">
    <location>
        <begin position="12"/>
        <end position="30"/>
    </location>
</feature>
<dbReference type="RefSeq" id="WP_302929845.1">
    <property type="nucleotide sequence ID" value="NZ_JAJEPW010000063.1"/>
</dbReference>
<dbReference type="GO" id="GO:0000155">
    <property type="term" value="F:phosphorelay sensor kinase activity"/>
    <property type="evidence" value="ECO:0007669"/>
    <property type="project" value="TreeGrafter"/>
</dbReference>
<dbReference type="Gene3D" id="3.30.565.10">
    <property type="entry name" value="Histidine kinase-like ATPase, C-terminal domain"/>
    <property type="match status" value="1"/>
</dbReference>
<keyword evidence="4" id="KW-1003">Cell membrane</keyword>
<feature type="transmembrane region" description="Helical" evidence="11">
    <location>
        <begin position="36"/>
        <end position="56"/>
    </location>
</feature>
<dbReference type="GO" id="GO:0016036">
    <property type="term" value="P:cellular response to phosphate starvation"/>
    <property type="evidence" value="ECO:0007669"/>
    <property type="project" value="TreeGrafter"/>
</dbReference>
<proteinExistence type="predicted"/>
<dbReference type="EMBL" id="JAJEPW010000063">
    <property type="protein sequence ID" value="MCC2130692.1"/>
    <property type="molecule type" value="Genomic_DNA"/>
</dbReference>
<keyword evidence="9" id="KW-0902">Two-component regulatory system</keyword>
<dbReference type="SUPFAM" id="SSF55874">
    <property type="entry name" value="ATPase domain of HSP90 chaperone/DNA topoisomerase II/histidine kinase"/>
    <property type="match status" value="1"/>
</dbReference>
<gene>
    <name evidence="13" type="ORF">LKD37_14440</name>
</gene>